<organism evidence="1 2">
    <name type="scientific">Necator americanus</name>
    <name type="common">Human hookworm</name>
    <dbReference type="NCBI Taxonomy" id="51031"/>
    <lineage>
        <taxon>Eukaryota</taxon>
        <taxon>Metazoa</taxon>
        <taxon>Ecdysozoa</taxon>
        <taxon>Nematoda</taxon>
        <taxon>Chromadorea</taxon>
        <taxon>Rhabditida</taxon>
        <taxon>Rhabditina</taxon>
        <taxon>Rhabditomorpha</taxon>
        <taxon>Strongyloidea</taxon>
        <taxon>Ancylostomatidae</taxon>
        <taxon>Bunostominae</taxon>
        <taxon>Necator</taxon>
    </lineage>
</organism>
<evidence type="ECO:0000313" key="1">
    <source>
        <dbReference type="EMBL" id="KAK6743305.1"/>
    </source>
</evidence>
<gene>
    <name evidence="1" type="primary">Necator_chrIII.g11283</name>
    <name evidence="1" type="ORF">RB195_010518</name>
</gene>
<sequence length="165" mass="18994">MFHSLCVPAGVWAFRRESDCSRCDWHCDLDPCRKVYGKKGLDWGMIAVDYLPNAKEPLKKNQIYSPRRWTKLHICRIPRMRSNTMNIGRLAAKRCTRIKSARSRQRYTLDSESAGARLKEEVEKEEIDKALNSALAGFWRGEVVPGSVPATRRWDARPPCGDAWN</sequence>
<dbReference type="Proteomes" id="UP001303046">
    <property type="component" value="Unassembled WGS sequence"/>
</dbReference>
<keyword evidence="2" id="KW-1185">Reference proteome</keyword>
<reference evidence="1 2" key="1">
    <citation type="submission" date="2023-08" db="EMBL/GenBank/DDBJ databases">
        <title>A Necator americanus chromosomal reference genome.</title>
        <authorList>
            <person name="Ilik V."/>
            <person name="Petrzelkova K.J."/>
            <person name="Pardy F."/>
            <person name="Fuh T."/>
            <person name="Niatou-Singa F.S."/>
            <person name="Gouil Q."/>
            <person name="Baker L."/>
            <person name="Ritchie M.E."/>
            <person name="Jex A.R."/>
            <person name="Gazzola D."/>
            <person name="Li H."/>
            <person name="Toshio Fujiwara R."/>
            <person name="Zhan B."/>
            <person name="Aroian R.V."/>
            <person name="Pafco B."/>
            <person name="Schwarz E.M."/>
        </authorList>
    </citation>
    <scope>NUCLEOTIDE SEQUENCE [LARGE SCALE GENOMIC DNA]</scope>
    <source>
        <strain evidence="1 2">Aroian</strain>
        <tissue evidence="1">Whole animal</tissue>
    </source>
</reference>
<name>A0ABR1CZ30_NECAM</name>
<proteinExistence type="predicted"/>
<accession>A0ABR1CZ30</accession>
<evidence type="ECO:0000313" key="2">
    <source>
        <dbReference type="Proteomes" id="UP001303046"/>
    </source>
</evidence>
<dbReference type="EMBL" id="JAVFWL010000003">
    <property type="protein sequence ID" value="KAK6743305.1"/>
    <property type="molecule type" value="Genomic_DNA"/>
</dbReference>
<comment type="caution">
    <text evidence="1">The sequence shown here is derived from an EMBL/GenBank/DDBJ whole genome shotgun (WGS) entry which is preliminary data.</text>
</comment>
<protein>
    <submittedName>
        <fullName evidence="1">Uncharacterized protein</fullName>
    </submittedName>
</protein>